<accession>A0A1F6GBI9</accession>
<dbReference type="EMBL" id="MFNE01000022">
    <property type="protein sequence ID" value="OGG95472.1"/>
    <property type="molecule type" value="Genomic_DNA"/>
</dbReference>
<dbReference type="SMART" id="SM00849">
    <property type="entry name" value="Lactamase_B"/>
    <property type="match status" value="1"/>
</dbReference>
<dbReference type="InterPro" id="IPR045761">
    <property type="entry name" value="ODP_dom"/>
</dbReference>
<dbReference type="PANTHER" id="PTHR43041:SF1">
    <property type="entry name" value="METALLO-BETA-LACTAMASE DOMAIN-CONTAINING PROTEIN"/>
    <property type="match status" value="1"/>
</dbReference>
<proteinExistence type="predicted"/>
<dbReference type="InterPro" id="IPR001279">
    <property type="entry name" value="Metallo-B-lactamas"/>
</dbReference>
<comment type="caution">
    <text evidence="2">The sequence shown here is derived from an EMBL/GenBank/DDBJ whole genome shotgun (WGS) entry which is preliminary data.</text>
</comment>
<name>A0A1F6GBI9_9PROT</name>
<sequence>MKKYLPIYEKGDHKWYCLYKDPKRASHLVGTKEYVIQSGSSVLLTDPGGTEVFPEIVSSIAEIVDFAAIDRVFCTHQDPDVFSSIALWLQIKPDLKVYLPKIWLGFMLHFAGAANTFELIPDEGMSIPLGNLNLQAIPAHYVHSSGNFSLYDPEAKILFSGDIGAAIIPKDGDDPFVKNFDAHLPLIEGFHKRWLGSNEHKNQWCERVLELDLDFLAPQHGLIYQGKMIKTFLEWLHDLKVGQIVY</sequence>
<evidence type="ECO:0000313" key="2">
    <source>
        <dbReference type="EMBL" id="OGG95472.1"/>
    </source>
</evidence>
<dbReference type="STRING" id="1817772.A2527_07095"/>
<dbReference type="Pfam" id="PF19583">
    <property type="entry name" value="ODP"/>
    <property type="match status" value="1"/>
</dbReference>
<dbReference type="SUPFAM" id="SSF56281">
    <property type="entry name" value="Metallo-hydrolase/oxidoreductase"/>
    <property type="match status" value="1"/>
</dbReference>
<dbReference type="Gene3D" id="3.60.15.10">
    <property type="entry name" value="Ribonuclease Z/Hydroxyacylglutathione hydrolase-like"/>
    <property type="match status" value="1"/>
</dbReference>
<organism evidence="2 3">
    <name type="scientific">Candidatus Lambdaproteobacteria bacterium RIFOXYD2_FULL_50_16</name>
    <dbReference type="NCBI Taxonomy" id="1817772"/>
    <lineage>
        <taxon>Bacteria</taxon>
        <taxon>Pseudomonadati</taxon>
        <taxon>Pseudomonadota</taxon>
        <taxon>Candidatus Lambdaproteobacteria</taxon>
    </lineage>
</organism>
<gene>
    <name evidence="2" type="ORF">A2527_07095</name>
</gene>
<evidence type="ECO:0000313" key="3">
    <source>
        <dbReference type="Proteomes" id="UP000178449"/>
    </source>
</evidence>
<reference evidence="2 3" key="1">
    <citation type="journal article" date="2016" name="Nat. Commun.">
        <title>Thousands of microbial genomes shed light on interconnected biogeochemical processes in an aquifer system.</title>
        <authorList>
            <person name="Anantharaman K."/>
            <person name="Brown C.T."/>
            <person name="Hug L.A."/>
            <person name="Sharon I."/>
            <person name="Castelle C.J."/>
            <person name="Probst A.J."/>
            <person name="Thomas B.C."/>
            <person name="Singh A."/>
            <person name="Wilkins M.J."/>
            <person name="Karaoz U."/>
            <person name="Brodie E.L."/>
            <person name="Williams K.H."/>
            <person name="Hubbard S.S."/>
            <person name="Banfield J.F."/>
        </authorList>
    </citation>
    <scope>NUCLEOTIDE SEQUENCE [LARGE SCALE GENOMIC DNA]</scope>
</reference>
<protein>
    <submittedName>
        <fullName evidence="2">Flavoprotein</fullName>
    </submittedName>
</protein>
<dbReference type="PANTHER" id="PTHR43041">
    <property type="entry name" value="HYDROLASE, METALLO-BETA-LACTAMASE SUPERFAMILY"/>
    <property type="match status" value="1"/>
</dbReference>
<dbReference type="AlphaFoldDB" id="A0A1F6GBI9"/>
<feature type="domain" description="Metallo-beta-lactamase" evidence="1">
    <location>
        <begin position="30"/>
        <end position="220"/>
    </location>
</feature>
<evidence type="ECO:0000259" key="1">
    <source>
        <dbReference type="SMART" id="SM00849"/>
    </source>
</evidence>
<dbReference type="InterPro" id="IPR036866">
    <property type="entry name" value="RibonucZ/Hydroxyglut_hydro"/>
</dbReference>
<dbReference type="Proteomes" id="UP000178449">
    <property type="component" value="Unassembled WGS sequence"/>
</dbReference>